<dbReference type="SUPFAM" id="SSF53300">
    <property type="entry name" value="vWA-like"/>
    <property type="match status" value="1"/>
</dbReference>
<evidence type="ECO:0000256" key="1">
    <source>
        <dbReference type="SAM" id="Phobius"/>
    </source>
</evidence>
<keyword evidence="1" id="KW-0472">Membrane</keyword>
<protein>
    <recommendedName>
        <fullName evidence="2">VWFA domain-containing protein</fullName>
    </recommendedName>
</protein>
<comment type="caution">
    <text evidence="3">The sequence shown here is derived from an EMBL/GenBank/DDBJ whole genome shotgun (WGS) entry which is preliminary data.</text>
</comment>
<proteinExistence type="predicted"/>
<evidence type="ECO:0000313" key="4">
    <source>
        <dbReference type="Proteomes" id="UP000028006"/>
    </source>
</evidence>
<name>A0A081N728_9GAMM</name>
<dbReference type="AlphaFoldDB" id="A0A081N728"/>
<dbReference type="InterPro" id="IPR036465">
    <property type="entry name" value="vWFA_dom_sf"/>
</dbReference>
<dbReference type="eggNOG" id="COG4961">
    <property type="taxonomic scope" value="Bacteria"/>
</dbReference>
<dbReference type="Gene3D" id="3.40.50.410">
    <property type="entry name" value="von Willebrand factor, type A domain"/>
    <property type="match status" value="1"/>
</dbReference>
<keyword evidence="1" id="KW-0812">Transmembrane</keyword>
<dbReference type="PROSITE" id="PS50234">
    <property type="entry name" value="VWFA"/>
    <property type="match status" value="1"/>
</dbReference>
<dbReference type="EMBL" id="JOKG01000002">
    <property type="protein sequence ID" value="KEQ14251.1"/>
    <property type="molecule type" value="Genomic_DNA"/>
</dbReference>
<reference evidence="3 4" key="1">
    <citation type="submission" date="2014-06" db="EMBL/GenBank/DDBJ databases">
        <title>Whole Genome Sequences of Three Symbiotic Endozoicomonas Bacteria.</title>
        <authorList>
            <person name="Neave M.J."/>
            <person name="Apprill A."/>
            <person name="Voolstra C.R."/>
        </authorList>
    </citation>
    <scope>NUCLEOTIDE SEQUENCE [LARGE SCALE GENOMIC DNA]</scope>
    <source>
        <strain evidence="3 4">LMG 24815</strain>
    </source>
</reference>
<dbReference type="Proteomes" id="UP000028006">
    <property type="component" value="Unassembled WGS sequence"/>
</dbReference>
<dbReference type="InterPro" id="IPR002035">
    <property type="entry name" value="VWF_A"/>
</dbReference>
<keyword evidence="1" id="KW-1133">Transmembrane helix</keyword>
<accession>A0A081N728</accession>
<feature type="transmembrane region" description="Helical" evidence="1">
    <location>
        <begin position="12"/>
        <end position="33"/>
    </location>
</feature>
<evidence type="ECO:0000313" key="3">
    <source>
        <dbReference type="EMBL" id="KEQ14251.1"/>
    </source>
</evidence>
<organism evidence="3 4">
    <name type="scientific">Endozoicomonas montiporae</name>
    <dbReference type="NCBI Taxonomy" id="1027273"/>
    <lineage>
        <taxon>Bacteria</taxon>
        <taxon>Pseudomonadati</taxon>
        <taxon>Pseudomonadota</taxon>
        <taxon>Gammaproteobacteria</taxon>
        <taxon>Oceanospirillales</taxon>
        <taxon>Endozoicomonadaceae</taxon>
        <taxon>Endozoicomonas</taxon>
    </lineage>
</organism>
<keyword evidence="4" id="KW-1185">Reference proteome</keyword>
<dbReference type="RefSeq" id="WP_145912541.1">
    <property type="nucleotide sequence ID" value="NZ_JOKG01000002.1"/>
</dbReference>
<dbReference type="eggNOG" id="COG2304">
    <property type="taxonomic scope" value="Bacteria"/>
</dbReference>
<gene>
    <name evidence="3" type="ORF">GZ77_07485</name>
</gene>
<sequence length="461" mass="51265">MKPIASKVRQRGVAVILFAIMLPVLMGMLVLGVEGARFLRVKADVGDAVEVASLALSARDELDAEKNRRLATTYIEALVPNAGISQVQVKRTDCEDNRNVCDPNQPDRFTEYEVSAVATFQSWFPGFSESGFGFDRSVRVSSKAVSRKYQGVGAVDVFLVADFSGSMNFDWDCSESCSQRPDDESNRINKLMAVVKDVAEELEKQSRIYDVENTIALIPFNLTTRDYDSSGTLCRVQQAIYSDSKTNVEKMFDEKECIKLAGSALENFKGDKANFHTIDSTNNADSLIKELKEMTANHGTASFEGIIRSAQLANQPYPKLVNPRRLIIVLSDGKDKGKLYWCTSYKKKSGKCKKWLSADVNTIHQELLEQDYCSVIRKKLNSLTVPNSKEPSETIQVQSKIAAIGFGAGYNIKGNANINQCAGIENVYMADNDDDIRRLILYLIAEEIGHLYDRGYNSNPS</sequence>
<evidence type="ECO:0000259" key="2">
    <source>
        <dbReference type="PROSITE" id="PS50234"/>
    </source>
</evidence>
<feature type="domain" description="VWFA" evidence="2">
    <location>
        <begin position="156"/>
        <end position="448"/>
    </location>
</feature>